<gene>
    <name evidence="1" type="ORF">L3X38_037628</name>
</gene>
<reference evidence="1 2" key="1">
    <citation type="journal article" date="2022" name="G3 (Bethesda)">
        <title>Whole-genome sequence and methylome profiling of the almond [Prunus dulcis (Mill.) D.A. Webb] cultivar 'Nonpareil'.</title>
        <authorList>
            <person name="D'Amico-Willman K.M."/>
            <person name="Ouma W.Z."/>
            <person name="Meulia T."/>
            <person name="Sideli G.M."/>
            <person name="Gradziel T.M."/>
            <person name="Fresnedo-Ramirez J."/>
        </authorList>
    </citation>
    <scope>NUCLEOTIDE SEQUENCE [LARGE SCALE GENOMIC DNA]</scope>
    <source>
        <strain evidence="1">Clone GOH B32 T37-40</strain>
    </source>
</reference>
<dbReference type="AlphaFoldDB" id="A0AAD4V518"/>
<evidence type="ECO:0000313" key="2">
    <source>
        <dbReference type="Proteomes" id="UP001054821"/>
    </source>
</evidence>
<sequence>MPLIVGMLRLRVPMAGLSVLVWLIDQHMTCVLIRRKVAKHLWLIIKFPESREVEVLVISPVKKEIGLAFKGSQKNVVEALESRKEKEAFALKADL</sequence>
<dbReference type="Proteomes" id="UP001054821">
    <property type="component" value="Chromosome 7"/>
</dbReference>
<protein>
    <submittedName>
        <fullName evidence="1">Uncharacterized protein</fullName>
    </submittedName>
</protein>
<proteinExistence type="predicted"/>
<evidence type="ECO:0000313" key="1">
    <source>
        <dbReference type="EMBL" id="KAI5317921.1"/>
    </source>
</evidence>
<organism evidence="1 2">
    <name type="scientific">Prunus dulcis</name>
    <name type="common">Almond</name>
    <name type="synonym">Amygdalus dulcis</name>
    <dbReference type="NCBI Taxonomy" id="3755"/>
    <lineage>
        <taxon>Eukaryota</taxon>
        <taxon>Viridiplantae</taxon>
        <taxon>Streptophyta</taxon>
        <taxon>Embryophyta</taxon>
        <taxon>Tracheophyta</taxon>
        <taxon>Spermatophyta</taxon>
        <taxon>Magnoliopsida</taxon>
        <taxon>eudicotyledons</taxon>
        <taxon>Gunneridae</taxon>
        <taxon>Pentapetalae</taxon>
        <taxon>rosids</taxon>
        <taxon>fabids</taxon>
        <taxon>Rosales</taxon>
        <taxon>Rosaceae</taxon>
        <taxon>Amygdaloideae</taxon>
        <taxon>Amygdaleae</taxon>
        <taxon>Prunus</taxon>
    </lineage>
</organism>
<name>A0AAD4V518_PRUDU</name>
<keyword evidence="2" id="KW-1185">Reference proteome</keyword>
<accession>A0AAD4V518</accession>
<dbReference type="Gene3D" id="3.30.720.200">
    <property type="match status" value="1"/>
</dbReference>
<comment type="caution">
    <text evidence="1">The sequence shown here is derived from an EMBL/GenBank/DDBJ whole genome shotgun (WGS) entry which is preliminary data.</text>
</comment>
<dbReference type="EMBL" id="JAJFAZ020000007">
    <property type="protein sequence ID" value="KAI5317921.1"/>
    <property type="molecule type" value="Genomic_DNA"/>
</dbReference>